<dbReference type="AlphaFoldDB" id="A0A059XU53"/>
<name>A0A059XU53_9BACT</name>
<feature type="transmembrane region" description="Helical" evidence="1">
    <location>
        <begin position="44"/>
        <end position="60"/>
    </location>
</feature>
<protein>
    <submittedName>
        <fullName evidence="2">Uncharacterized protein</fullName>
    </submittedName>
</protein>
<dbReference type="KEGG" id="lfp:Y981_04925"/>
<organism evidence="2 3">
    <name type="scientific">Leptospirillum ferriphilum YSK</name>
    <dbReference type="NCBI Taxonomy" id="1441628"/>
    <lineage>
        <taxon>Bacteria</taxon>
        <taxon>Pseudomonadati</taxon>
        <taxon>Nitrospirota</taxon>
        <taxon>Nitrospiria</taxon>
        <taxon>Nitrospirales</taxon>
        <taxon>Nitrospiraceae</taxon>
        <taxon>Leptospirillum</taxon>
    </lineage>
</organism>
<dbReference type="Proteomes" id="UP000027059">
    <property type="component" value="Chromosome"/>
</dbReference>
<dbReference type="RefSeq" id="WP_014960816.1">
    <property type="nucleotide sequence ID" value="NZ_CP007243.1"/>
</dbReference>
<reference evidence="2 3" key="2">
    <citation type="journal article" date="2015" name="Biomed. Res. Int.">
        <title>Effects of Arsenite Resistance on the Growth and Functional Gene Expression of Leptospirillum ferriphilum and Acidithiobacillus thiooxidans in Pure Culture and Coculture.</title>
        <authorList>
            <person name="Jiang H."/>
            <person name="Liang Y."/>
            <person name="Yin H."/>
            <person name="Xiao Y."/>
            <person name="Guo X."/>
            <person name="Xu Y."/>
            <person name="Hu Q."/>
            <person name="Liu H."/>
            <person name="Liu X."/>
        </authorList>
    </citation>
    <scope>NUCLEOTIDE SEQUENCE [LARGE SCALE GENOMIC DNA]</scope>
    <source>
        <strain evidence="2 3">YSK</strain>
    </source>
</reference>
<evidence type="ECO:0000313" key="3">
    <source>
        <dbReference type="Proteomes" id="UP000027059"/>
    </source>
</evidence>
<sequence length="62" mass="6623">MHVHFQAIFAGAAVGAAFGFFLSVWNRRQAACGEVCRLNGDPRVATLAYALIGAFLGGTFEF</sequence>
<feature type="transmembrane region" description="Helical" evidence="1">
    <location>
        <begin position="6"/>
        <end position="24"/>
    </location>
</feature>
<keyword evidence="1" id="KW-0812">Transmembrane</keyword>
<accession>A0A059XU53</accession>
<dbReference type="OrthoDB" id="9902562at2"/>
<evidence type="ECO:0000313" key="2">
    <source>
        <dbReference type="EMBL" id="AIA30353.1"/>
    </source>
</evidence>
<proteinExistence type="predicted"/>
<evidence type="ECO:0000256" key="1">
    <source>
        <dbReference type="SAM" id="Phobius"/>
    </source>
</evidence>
<keyword evidence="3" id="KW-1185">Reference proteome</keyword>
<dbReference type="HOGENOM" id="CLU_2935962_0_0_0"/>
<reference evidence="3" key="1">
    <citation type="submission" date="2014-02" db="EMBL/GenBank/DDBJ databases">
        <title>Complete genome sequence and comparative genomic analysis of the nitrogen-fixing bacterium Leptospirillum ferriphilum YSK.</title>
        <authorList>
            <person name="Guo X."/>
            <person name="Yin H."/>
            <person name="Liang Y."/>
            <person name="Hu Q."/>
            <person name="Ma L."/>
            <person name="Xiao Y."/>
            <person name="Zhang X."/>
            <person name="Qiu G."/>
            <person name="Liu X."/>
        </authorList>
    </citation>
    <scope>NUCLEOTIDE SEQUENCE [LARGE SCALE GENOMIC DNA]</scope>
    <source>
        <strain evidence="3">YSK</strain>
    </source>
</reference>
<keyword evidence="1" id="KW-0472">Membrane</keyword>
<keyword evidence="1" id="KW-1133">Transmembrane helix</keyword>
<dbReference type="EMBL" id="CP007243">
    <property type="protein sequence ID" value="AIA30353.1"/>
    <property type="molecule type" value="Genomic_DNA"/>
</dbReference>
<gene>
    <name evidence="2" type="ORF">Y981_04925</name>
</gene>